<dbReference type="Gene3D" id="1.20.1250.20">
    <property type="entry name" value="MFS general substrate transporter like domains"/>
    <property type="match status" value="1"/>
</dbReference>
<dbReference type="PANTHER" id="PTHR23507:SF1">
    <property type="entry name" value="FI18259P1-RELATED"/>
    <property type="match status" value="1"/>
</dbReference>
<feature type="transmembrane region" description="Helical" evidence="6">
    <location>
        <begin position="168"/>
        <end position="193"/>
    </location>
</feature>
<feature type="transmembrane region" description="Helical" evidence="6">
    <location>
        <begin position="139"/>
        <end position="161"/>
    </location>
</feature>
<feature type="transmembrane region" description="Helical" evidence="6">
    <location>
        <begin position="345"/>
        <end position="371"/>
    </location>
</feature>
<organism evidence="8 9">
    <name type="scientific">Trematosphaeria pertusa</name>
    <dbReference type="NCBI Taxonomy" id="390896"/>
    <lineage>
        <taxon>Eukaryota</taxon>
        <taxon>Fungi</taxon>
        <taxon>Dikarya</taxon>
        <taxon>Ascomycota</taxon>
        <taxon>Pezizomycotina</taxon>
        <taxon>Dothideomycetes</taxon>
        <taxon>Pleosporomycetidae</taxon>
        <taxon>Pleosporales</taxon>
        <taxon>Massarineae</taxon>
        <taxon>Trematosphaeriaceae</taxon>
        <taxon>Trematosphaeria</taxon>
    </lineage>
</organism>
<reference evidence="8" key="1">
    <citation type="journal article" date="2020" name="Stud. Mycol.">
        <title>101 Dothideomycetes genomes: a test case for predicting lifestyles and emergence of pathogens.</title>
        <authorList>
            <person name="Haridas S."/>
            <person name="Albert R."/>
            <person name="Binder M."/>
            <person name="Bloem J."/>
            <person name="Labutti K."/>
            <person name="Salamov A."/>
            <person name="Andreopoulos B."/>
            <person name="Baker S."/>
            <person name="Barry K."/>
            <person name="Bills G."/>
            <person name="Bluhm B."/>
            <person name="Cannon C."/>
            <person name="Castanera R."/>
            <person name="Culley D."/>
            <person name="Daum C."/>
            <person name="Ezra D."/>
            <person name="Gonzalez J."/>
            <person name="Henrissat B."/>
            <person name="Kuo A."/>
            <person name="Liang C."/>
            <person name="Lipzen A."/>
            <person name="Lutzoni F."/>
            <person name="Magnuson J."/>
            <person name="Mondo S."/>
            <person name="Nolan M."/>
            <person name="Ohm R."/>
            <person name="Pangilinan J."/>
            <person name="Park H.-J."/>
            <person name="Ramirez L."/>
            <person name="Alfaro M."/>
            <person name="Sun H."/>
            <person name="Tritt A."/>
            <person name="Yoshinaga Y."/>
            <person name="Zwiers L.-H."/>
            <person name="Turgeon B."/>
            <person name="Goodwin S."/>
            <person name="Spatafora J."/>
            <person name="Crous P."/>
            <person name="Grigoriev I."/>
        </authorList>
    </citation>
    <scope>NUCLEOTIDE SEQUENCE</scope>
    <source>
        <strain evidence="8">CBS 122368</strain>
    </source>
</reference>
<dbReference type="InterPro" id="IPR011701">
    <property type="entry name" value="MFS"/>
</dbReference>
<protein>
    <submittedName>
        <fullName evidence="8">MFS general substrate transporter</fullName>
    </submittedName>
</protein>
<dbReference type="PANTHER" id="PTHR23507">
    <property type="entry name" value="ZGC:174356"/>
    <property type="match status" value="1"/>
</dbReference>
<evidence type="ECO:0000256" key="1">
    <source>
        <dbReference type="ARBA" id="ARBA00004141"/>
    </source>
</evidence>
<feature type="region of interest" description="Disordered" evidence="5">
    <location>
        <begin position="1"/>
        <end position="35"/>
    </location>
</feature>
<dbReference type="RefSeq" id="XP_033686437.1">
    <property type="nucleotide sequence ID" value="XM_033823481.1"/>
</dbReference>
<dbReference type="InterPro" id="IPR020846">
    <property type="entry name" value="MFS_dom"/>
</dbReference>
<evidence type="ECO:0000256" key="3">
    <source>
        <dbReference type="ARBA" id="ARBA00022989"/>
    </source>
</evidence>
<feature type="domain" description="Major facilitator superfamily (MFS) profile" evidence="7">
    <location>
        <begin position="41"/>
        <end position="504"/>
    </location>
</feature>
<proteinExistence type="predicted"/>
<feature type="transmembrane region" description="Helical" evidence="6">
    <location>
        <begin position="478"/>
        <end position="501"/>
    </location>
</feature>
<evidence type="ECO:0000256" key="5">
    <source>
        <dbReference type="SAM" id="MobiDB-lite"/>
    </source>
</evidence>
<dbReference type="PROSITE" id="PS50850">
    <property type="entry name" value="MFS"/>
    <property type="match status" value="1"/>
</dbReference>
<dbReference type="AlphaFoldDB" id="A0A6A6IPK3"/>
<evidence type="ECO:0000256" key="6">
    <source>
        <dbReference type="SAM" id="Phobius"/>
    </source>
</evidence>
<dbReference type="GeneID" id="54576811"/>
<dbReference type="Proteomes" id="UP000800094">
    <property type="component" value="Unassembled WGS sequence"/>
</dbReference>
<dbReference type="InterPro" id="IPR036259">
    <property type="entry name" value="MFS_trans_sf"/>
</dbReference>
<keyword evidence="2 6" id="KW-0812">Transmembrane</keyword>
<dbReference type="SUPFAM" id="SSF103473">
    <property type="entry name" value="MFS general substrate transporter"/>
    <property type="match status" value="1"/>
</dbReference>
<dbReference type="EMBL" id="ML987193">
    <property type="protein sequence ID" value="KAF2251433.1"/>
    <property type="molecule type" value="Genomic_DNA"/>
</dbReference>
<feature type="transmembrane region" description="Helical" evidence="6">
    <location>
        <begin position="446"/>
        <end position="466"/>
    </location>
</feature>
<feature type="transmembrane region" description="Helical" evidence="6">
    <location>
        <begin position="205"/>
        <end position="224"/>
    </location>
</feature>
<dbReference type="Pfam" id="PF07690">
    <property type="entry name" value="MFS_1"/>
    <property type="match status" value="1"/>
</dbReference>
<dbReference type="GO" id="GO:0022857">
    <property type="term" value="F:transmembrane transporter activity"/>
    <property type="evidence" value="ECO:0007669"/>
    <property type="project" value="InterPro"/>
</dbReference>
<feature type="transmembrane region" description="Helical" evidence="6">
    <location>
        <begin position="300"/>
        <end position="318"/>
    </location>
</feature>
<feature type="transmembrane region" description="Helical" evidence="6">
    <location>
        <begin position="236"/>
        <end position="253"/>
    </location>
</feature>
<sequence>MAAQASSRGSLEEGAPLLSPIDSETRESSPAPAPPKEKPWLFFVASIFLLIAILDVGGYLAEAPKTRVYEANICLRYYETHDPSKISDHGSVPEHLCKLDAVQQKMAMVFGWQDMFDAIPGILLAVPFGALADKWGRKWILALSLMGVQLGCAWILLICYFRSLPLQLTWFSSAFFVIGGGPIVATAIAITMVSDVVPPEKRTAIFLYLTASVLVAELIAPIMASRLMEHGDWYPLLLALAIQQVGICMAVFLPETLHLRDVPKPGDDDGDDDEHERSIEMQNKSQDHGFKTQLRHFKDALVFLKSDLTIALVIFTFLSNRLGRQSLTLLIRYASKRYNWEIKKAAYLLSFRAATNLVAMTIFIPAVNILLLKYVRLPAHWADVWIARGSIVLMTLAFLVIGLAAQPALLILGLLVYNMGTGYGAALRSIAIHVVGGQSSPDIGKLMSLIAITESIGTMFAGPLLNELFQWGMDMGQAWLGLPFLGTCFTYGLMTIVMFLISVKDKDVEYAAVDSDEDEADSPRASSTALERPPLPRHTT</sequence>
<keyword evidence="3 6" id="KW-1133">Transmembrane helix</keyword>
<feature type="transmembrane region" description="Helical" evidence="6">
    <location>
        <begin position="391"/>
        <end position="417"/>
    </location>
</feature>
<feature type="region of interest" description="Disordered" evidence="5">
    <location>
        <begin position="512"/>
        <end position="540"/>
    </location>
</feature>
<dbReference type="OrthoDB" id="194139at2759"/>
<dbReference type="GO" id="GO:0016020">
    <property type="term" value="C:membrane"/>
    <property type="evidence" value="ECO:0007669"/>
    <property type="project" value="UniProtKB-SubCell"/>
</dbReference>
<evidence type="ECO:0000256" key="4">
    <source>
        <dbReference type="ARBA" id="ARBA00023136"/>
    </source>
</evidence>
<feature type="transmembrane region" description="Helical" evidence="6">
    <location>
        <begin position="115"/>
        <end position="133"/>
    </location>
</feature>
<evidence type="ECO:0000313" key="9">
    <source>
        <dbReference type="Proteomes" id="UP000800094"/>
    </source>
</evidence>
<evidence type="ECO:0000259" key="7">
    <source>
        <dbReference type="PROSITE" id="PS50850"/>
    </source>
</evidence>
<gene>
    <name evidence="8" type="ORF">BU26DRAFT_422794</name>
</gene>
<feature type="transmembrane region" description="Helical" evidence="6">
    <location>
        <begin position="40"/>
        <end position="61"/>
    </location>
</feature>
<comment type="subcellular location">
    <subcellularLocation>
        <location evidence="1">Membrane</location>
        <topology evidence="1">Multi-pass membrane protein</topology>
    </subcellularLocation>
</comment>
<evidence type="ECO:0000313" key="8">
    <source>
        <dbReference type="EMBL" id="KAF2251433.1"/>
    </source>
</evidence>
<evidence type="ECO:0000256" key="2">
    <source>
        <dbReference type="ARBA" id="ARBA00022692"/>
    </source>
</evidence>
<name>A0A6A6IPK3_9PLEO</name>
<keyword evidence="9" id="KW-1185">Reference proteome</keyword>
<keyword evidence="4 6" id="KW-0472">Membrane</keyword>
<accession>A0A6A6IPK3</accession>